<evidence type="ECO:0000313" key="6">
    <source>
        <dbReference type="Proteomes" id="UP001610334"/>
    </source>
</evidence>
<dbReference type="SUPFAM" id="SSF51735">
    <property type="entry name" value="NAD(P)-binding Rossmann-fold domains"/>
    <property type="match status" value="1"/>
</dbReference>
<protein>
    <recommendedName>
        <fullName evidence="4">NmrA-like domain-containing protein</fullName>
    </recommendedName>
</protein>
<keyword evidence="2" id="KW-0521">NADP</keyword>
<dbReference type="PANTHER" id="PTHR47706">
    <property type="entry name" value="NMRA-LIKE FAMILY PROTEIN"/>
    <property type="match status" value="1"/>
</dbReference>
<keyword evidence="3" id="KW-0560">Oxidoreductase</keyword>
<evidence type="ECO:0000259" key="4">
    <source>
        <dbReference type="Pfam" id="PF05368"/>
    </source>
</evidence>
<dbReference type="Gene3D" id="3.40.50.720">
    <property type="entry name" value="NAD(P)-binding Rossmann-like Domain"/>
    <property type="match status" value="1"/>
</dbReference>
<evidence type="ECO:0000313" key="5">
    <source>
        <dbReference type="EMBL" id="KAL2803272.1"/>
    </source>
</evidence>
<dbReference type="InterPro" id="IPR036291">
    <property type="entry name" value="NAD(P)-bd_dom_sf"/>
</dbReference>
<accession>A0ABR4GW10</accession>
<proteinExistence type="inferred from homology"/>
<dbReference type="InterPro" id="IPR008030">
    <property type="entry name" value="NmrA-like"/>
</dbReference>
<dbReference type="Pfam" id="PF05368">
    <property type="entry name" value="NmrA"/>
    <property type="match status" value="1"/>
</dbReference>
<comment type="similarity">
    <text evidence="1">Belongs to the NmrA-type oxidoreductase family. Isoflavone reductase subfamily.</text>
</comment>
<reference evidence="5 6" key="1">
    <citation type="submission" date="2024-07" db="EMBL/GenBank/DDBJ databases">
        <title>Section-level genome sequencing and comparative genomics of Aspergillus sections Usti and Cavernicolus.</title>
        <authorList>
            <consortium name="Lawrence Berkeley National Laboratory"/>
            <person name="Nybo J.L."/>
            <person name="Vesth T.C."/>
            <person name="Theobald S."/>
            <person name="Frisvad J.C."/>
            <person name="Larsen T.O."/>
            <person name="Kjaerboelling I."/>
            <person name="Rothschild-Mancinelli K."/>
            <person name="Lyhne E.K."/>
            <person name="Kogle M.E."/>
            <person name="Barry K."/>
            <person name="Clum A."/>
            <person name="Na H."/>
            <person name="Ledsgaard L."/>
            <person name="Lin J."/>
            <person name="Lipzen A."/>
            <person name="Kuo A."/>
            <person name="Riley R."/>
            <person name="Mondo S."/>
            <person name="Labutti K."/>
            <person name="Haridas S."/>
            <person name="Pangalinan J."/>
            <person name="Salamov A.A."/>
            <person name="Simmons B.A."/>
            <person name="Magnuson J.K."/>
            <person name="Chen J."/>
            <person name="Drula E."/>
            <person name="Henrissat B."/>
            <person name="Wiebenga A."/>
            <person name="Lubbers R.J."/>
            <person name="Gomes A.C."/>
            <person name="Makela M.R."/>
            <person name="Stajich J."/>
            <person name="Grigoriev I.V."/>
            <person name="Mortensen U.H."/>
            <person name="De Vries R.P."/>
            <person name="Baker S.E."/>
            <person name="Andersen M.R."/>
        </authorList>
    </citation>
    <scope>NUCLEOTIDE SEQUENCE [LARGE SCALE GENOMIC DNA]</scope>
    <source>
        <strain evidence="5 6">CBS 588.65</strain>
    </source>
</reference>
<dbReference type="EMBL" id="JBFXLT010000144">
    <property type="protein sequence ID" value="KAL2803272.1"/>
    <property type="molecule type" value="Genomic_DNA"/>
</dbReference>
<evidence type="ECO:0000256" key="3">
    <source>
        <dbReference type="ARBA" id="ARBA00023002"/>
    </source>
</evidence>
<name>A0ABR4GW10_9EURO</name>
<dbReference type="Gene3D" id="3.90.25.10">
    <property type="entry name" value="UDP-galactose 4-epimerase, domain 1"/>
    <property type="match status" value="1"/>
</dbReference>
<sequence length="322" mass="36251">MVNVAVARGTGGVGRTVVEVLGSSAHQAFVLSRKVLLFFQLYSIHPILIGAAFKRKSDHQSRLQRHRKSSRRPRITQIHTVISAFAVEGDSLANSQMNLIEAAIRSRETKRFIPSGFAVPYPQESLRVLPQLKDYFAAIETLRKSDLEWTIFHNGIFLDYFGGPAMKSYLKPNVFVIDIANKVAAIPGTGDVPVTFTYTFDLARFVVAALDLDYWEEECRVVGDEVTWTEFVGLVEEVTGSKITTHYASIDKLKGFQITELPGHVALYQHFPKKGFQWFMSIFELLTADGSSCILRDGGLNELFPDIKPLTVRAMLEKYWKN</sequence>
<dbReference type="Proteomes" id="UP001610334">
    <property type="component" value="Unassembled WGS sequence"/>
</dbReference>
<dbReference type="InterPro" id="IPR051609">
    <property type="entry name" value="NmrA/Isoflavone_reductase-like"/>
</dbReference>
<gene>
    <name evidence="5" type="ORF">BJX63DRAFT_440229</name>
</gene>
<feature type="domain" description="NmrA-like" evidence="4">
    <location>
        <begin position="4"/>
        <end position="255"/>
    </location>
</feature>
<organism evidence="5 6">
    <name type="scientific">Aspergillus granulosus</name>
    <dbReference type="NCBI Taxonomy" id="176169"/>
    <lineage>
        <taxon>Eukaryota</taxon>
        <taxon>Fungi</taxon>
        <taxon>Dikarya</taxon>
        <taxon>Ascomycota</taxon>
        <taxon>Pezizomycotina</taxon>
        <taxon>Eurotiomycetes</taxon>
        <taxon>Eurotiomycetidae</taxon>
        <taxon>Eurotiales</taxon>
        <taxon>Aspergillaceae</taxon>
        <taxon>Aspergillus</taxon>
        <taxon>Aspergillus subgen. Nidulantes</taxon>
    </lineage>
</organism>
<comment type="caution">
    <text evidence="5">The sequence shown here is derived from an EMBL/GenBank/DDBJ whole genome shotgun (WGS) entry which is preliminary data.</text>
</comment>
<dbReference type="PANTHER" id="PTHR47706:SF4">
    <property type="entry name" value="NMRA-LIKE DOMAIN-CONTAINING PROTEIN"/>
    <property type="match status" value="1"/>
</dbReference>
<keyword evidence="6" id="KW-1185">Reference proteome</keyword>
<evidence type="ECO:0000256" key="1">
    <source>
        <dbReference type="ARBA" id="ARBA00005725"/>
    </source>
</evidence>
<evidence type="ECO:0000256" key="2">
    <source>
        <dbReference type="ARBA" id="ARBA00022857"/>
    </source>
</evidence>